<evidence type="ECO:0000313" key="3">
    <source>
        <dbReference type="EMBL" id="KAK2718440.1"/>
    </source>
</evidence>
<evidence type="ECO:0000313" key="4">
    <source>
        <dbReference type="Proteomes" id="UP001187531"/>
    </source>
</evidence>
<reference evidence="3" key="1">
    <citation type="submission" date="2023-07" db="EMBL/GenBank/DDBJ databases">
        <title>Chromosome-level genome assembly of Artemia franciscana.</title>
        <authorList>
            <person name="Jo E."/>
        </authorList>
    </citation>
    <scope>NUCLEOTIDE SEQUENCE</scope>
    <source>
        <tissue evidence="3">Whole body</tissue>
    </source>
</reference>
<sequence>MRNNTKNFLLGLYLLLLFTQDTHLLYIGKPQKPTLQRPLFTSPTNFKPKGRLSNSNHGNPTKERRVPSLLSYYGKPGDPVTPRGLLTVFRLKDPKVRKEKKGKKGVLIPDIEDVEYPDWIERLWFRKVDTLAEIGLIPFKIVLHSRLFAWFRRNGENSADDKED</sequence>
<protein>
    <submittedName>
        <fullName evidence="3">Uncharacterized protein</fullName>
    </submittedName>
</protein>
<dbReference type="AlphaFoldDB" id="A0AA88LEC5"/>
<name>A0AA88LEC5_ARTSF</name>
<dbReference type="Proteomes" id="UP001187531">
    <property type="component" value="Unassembled WGS sequence"/>
</dbReference>
<gene>
    <name evidence="3" type="ORF">QYM36_005677</name>
</gene>
<comment type="caution">
    <text evidence="3">The sequence shown here is derived from an EMBL/GenBank/DDBJ whole genome shotgun (WGS) entry which is preliminary data.</text>
</comment>
<feature type="signal peptide" evidence="2">
    <location>
        <begin position="1"/>
        <end position="24"/>
    </location>
</feature>
<keyword evidence="4" id="KW-1185">Reference proteome</keyword>
<dbReference type="EMBL" id="JAVRJZ010000009">
    <property type="protein sequence ID" value="KAK2718440.1"/>
    <property type="molecule type" value="Genomic_DNA"/>
</dbReference>
<proteinExistence type="predicted"/>
<feature type="chain" id="PRO_5041685748" evidence="2">
    <location>
        <begin position="25"/>
        <end position="164"/>
    </location>
</feature>
<accession>A0AA88LEC5</accession>
<organism evidence="3 4">
    <name type="scientific">Artemia franciscana</name>
    <name type="common">Brine shrimp</name>
    <name type="synonym">Artemia sanfranciscana</name>
    <dbReference type="NCBI Taxonomy" id="6661"/>
    <lineage>
        <taxon>Eukaryota</taxon>
        <taxon>Metazoa</taxon>
        <taxon>Ecdysozoa</taxon>
        <taxon>Arthropoda</taxon>
        <taxon>Crustacea</taxon>
        <taxon>Branchiopoda</taxon>
        <taxon>Anostraca</taxon>
        <taxon>Artemiidae</taxon>
        <taxon>Artemia</taxon>
    </lineage>
</organism>
<evidence type="ECO:0000256" key="1">
    <source>
        <dbReference type="SAM" id="MobiDB-lite"/>
    </source>
</evidence>
<feature type="region of interest" description="Disordered" evidence="1">
    <location>
        <begin position="36"/>
        <end position="66"/>
    </location>
</feature>
<evidence type="ECO:0000256" key="2">
    <source>
        <dbReference type="SAM" id="SignalP"/>
    </source>
</evidence>
<keyword evidence="2" id="KW-0732">Signal</keyword>